<dbReference type="RefSeq" id="WP_103241555.1">
    <property type="nucleotide sequence ID" value="NZ_JANJZD010000027.1"/>
</dbReference>
<dbReference type="InterPro" id="IPR009057">
    <property type="entry name" value="Homeodomain-like_sf"/>
</dbReference>
<dbReference type="InterPro" id="IPR002078">
    <property type="entry name" value="Sigma_54_int"/>
</dbReference>
<protein>
    <submittedName>
        <fullName evidence="6">Transcriptional regulatory protein ZraR</fullName>
    </submittedName>
</protein>
<dbReference type="InterPro" id="IPR027417">
    <property type="entry name" value="P-loop_NTPase"/>
</dbReference>
<dbReference type="PANTHER" id="PTHR32071">
    <property type="entry name" value="TRANSCRIPTIONAL REGULATORY PROTEIN"/>
    <property type="match status" value="1"/>
</dbReference>
<dbReference type="EMBL" id="OFSM01000027">
    <property type="protein sequence ID" value="SOY31575.1"/>
    <property type="molecule type" value="Genomic_DNA"/>
</dbReference>
<dbReference type="Pfam" id="PF25601">
    <property type="entry name" value="AAA_lid_14"/>
    <property type="match status" value="1"/>
</dbReference>
<dbReference type="Gene3D" id="1.10.8.60">
    <property type="match status" value="1"/>
</dbReference>
<keyword evidence="4" id="KW-0804">Transcription</keyword>
<organism evidence="6 7">
    <name type="scientific">Acetatifactor muris</name>
    <dbReference type="NCBI Taxonomy" id="879566"/>
    <lineage>
        <taxon>Bacteria</taxon>
        <taxon>Bacillati</taxon>
        <taxon>Bacillota</taxon>
        <taxon>Clostridia</taxon>
        <taxon>Lachnospirales</taxon>
        <taxon>Lachnospiraceae</taxon>
        <taxon>Acetatifactor</taxon>
    </lineage>
</organism>
<evidence type="ECO:0000313" key="6">
    <source>
        <dbReference type="EMBL" id="SOY31575.1"/>
    </source>
</evidence>
<keyword evidence="2" id="KW-0067">ATP-binding</keyword>
<dbReference type="Gene3D" id="1.10.10.60">
    <property type="entry name" value="Homeodomain-like"/>
    <property type="match status" value="1"/>
</dbReference>
<gene>
    <name evidence="6" type="primary">zraR</name>
    <name evidence="6" type="ORF">AMURIS_04319</name>
</gene>
<dbReference type="Gene3D" id="3.40.50.10660">
    <property type="entry name" value="PrpR receptor domain-like"/>
    <property type="match status" value="1"/>
</dbReference>
<dbReference type="OrthoDB" id="9771372at2"/>
<accession>A0A2K4ZMA5</accession>
<dbReference type="Proteomes" id="UP000236311">
    <property type="component" value="Unassembled WGS sequence"/>
</dbReference>
<dbReference type="Pfam" id="PF02954">
    <property type="entry name" value="HTH_8"/>
    <property type="match status" value="1"/>
</dbReference>
<keyword evidence="1" id="KW-0547">Nucleotide-binding</keyword>
<evidence type="ECO:0000256" key="2">
    <source>
        <dbReference type="ARBA" id="ARBA00022840"/>
    </source>
</evidence>
<evidence type="ECO:0000256" key="1">
    <source>
        <dbReference type="ARBA" id="ARBA00022741"/>
    </source>
</evidence>
<evidence type="ECO:0000256" key="3">
    <source>
        <dbReference type="ARBA" id="ARBA00023015"/>
    </source>
</evidence>
<dbReference type="InterPro" id="IPR058031">
    <property type="entry name" value="AAA_lid_NorR"/>
</dbReference>
<sequence length="595" mass="66776">MNSRKTNILGIVPYEAMKPALESLAENRDDLSLDVYVGDLSKGVEIVKSLHMEDYDIIISRGGTSRLIEQNTTIPVVEINISVYDILHTIRLADNYRGKYAIVGFPSITTSARLLCDLLQYDIPIHTIHSSREAENLLAELKKEGFRLVLCDVVTSSIARSLEINAILITSGMESLQEALNRAVKTHGTFRHMEERQLFLDSLLQHSSMQTAVFTPAGELCYSSSGLQLNTELLSLLSQEIPAAAAGTDYKCFKLCGGILYAVESRKFQTGEKQYVAFYLADSHSSLLKTRHGVSYLNLKDAEKSMFNSFYGVVSLSEGLCGCISSYAQNRYPIMILGESGTRKKYAAEVLYSQSTMKTHPFIVIDCVRLSGKEWNFLISHYNSPLNDRGNTLFFDHLDSLPEEKLQKLLSTIIEQELHKTNKILFSCTTTEKSGIAPLILEFIHDLSCLILNMPPLRDNMEDIPSFSSLYLNSLNIELSKQIAGFRPDAMELLQQYPWPHNYTQFKRVLKELAVLATTPYIQAHEVNRLLEAERCFNVPGQNTDSGSGSLPEGSLEDIIREAIHRTVRETGGNQSAAAKKLQISRTTLWKYLKE</sequence>
<dbReference type="InterPro" id="IPR010524">
    <property type="entry name" value="Sig_transdc_resp-reg_PrpR_N"/>
</dbReference>
<dbReference type="Gene3D" id="3.40.50.2300">
    <property type="match status" value="1"/>
</dbReference>
<dbReference type="GO" id="GO:0043565">
    <property type="term" value="F:sequence-specific DNA binding"/>
    <property type="evidence" value="ECO:0007669"/>
    <property type="project" value="InterPro"/>
</dbReference>
<dbReference type="GO" id="GO:0005524">
    <property type="term" value="F:ATP binding"/>
    <property type="evidence" value="ECO:0007669"/>
    <property type="project" value="UniProtKB-KW"/>
</dbReference>
<dbReference type="InterPro" id="IPR002197">
    <property type="entry name" value="HTH_Fis"/>
</dbReference>
<evidence type="ECO:0000313" key="7">
    <source>
        <dbReference type="Proteomes" id="UP000236311"/>
    </source>
</evidence>
<dbReference type="Pfam" id="PF06506">
    <property type="entry name" value="PrpR_N"/>
    <property type="match status" value="1"/>
</dbReference>
<dbReference type="Pfam" id="PF14532">
    <property type="entry name" value="Sigma54_activ_2"/>
    <property type="match status" value="1"/>
</dbReference>
<proteinExistence type="predicted"/>
<keyword evidence="3" id="KW-0805">Transcription regulation</keyword>
<dbReference type="GO" id="GO:0000156">
    <property type="term" value="F:phosphorelay response regulator activity"/>
    <property type="evidence" value="ECO:0007669"/>
    <property type="project" value="InterPro"/>
</dbReference>
<dbReference type="Gene3D" id="3.40.50.300">
    <property type="entry name" value="P-loop containing nucleotide triphosphate hydrolases"/>
    <property type="match status" value="1"/>
</dbReference>
<reference evidence="6 7" key="1">
    <citation type="submission" date="2018-01" db="EMBL/GenBank/DDBJ databases">
        <authorList>
            <person name="Gaut B.S."/>
            <person name="Morton B.R."/>
            <person name="Clegg M.T."/>
            <person name="Duvall M.R."/>
        </authorList>
    </citation>
    <scope>NUCLEOTIDE SEQUENCE [LARGE SCALE GENOMIC DNA]</scope>
    <source>
        <strain evidence="6">GP69</strain>
    </source>
</reference>
<dbReference type="GO" id="GO:0006355">
    <property type="term" value="P:regulation of DNA-templated transcription"/>
    <property type="evidence" value="ECO:0007669"/>
    <property type="project" value="InterPro"/>
</dbReference>
<keyword evidence="7" id="KW-1185">Reference proteome</keyword>
<dbReference type="SUPFAM" id="SSF52540">
    <property type="entry name" value="P-loop containing nucleoside triphosphate hydrolases"/>
    <property type="match status" value="1"/>
</dbReference>
<evidence type="ECO:0000256" key="4">
    <source>
        <dbReference type="ARBA" id="ARBA00023163"/>
    </source>
</evidence>
<dbReference type="PROSITE" id="PS50045">
    <property type="entry name" value="SIGMA54_INTERACT_4"/>
    <property type="match status" value="1"/>
</dbReference>
<dbReference type="AlphaFoldDB" id="A0A2K4ZMA5"/>
<evidence type="ECO:0000259" key="5">
    <source>
        <dbReference type="PROSITE" id="PS50045"/>
    </source>
</evidence>
<dbReference type="SUPFAM" id="SSF159800">
    <property type="entry name" value="PrpR receptor domain-like"/>
    <property type="match status" value="1"/>
</dbReference>
<dbReference type="PRINTS" id="PR01590">
    <property type="entry name" value="HTHFIS"/>
</dbReference>
<dbReference type="SUPFAM" id="SSF46689">
    <property type="entry name" value="Homeodomain-like"/>
    <property type="match status" value="1"/>
</dbReference>
<feature type="domain" description="Sigma-54 factor interaction" evidence="5">
    <location>
        <begin position="324"/>
        <end position="515"/>
    </location>
</feature>
<name>A0A2K4ZMA5_9FIRM</name>